<accession>A0ACC3SGP5</accession>
<evidence type="ECO:0000313" key="2">
    <source>
        <dbReference type="Proteomes" id="UP001320706"/>
    </source>
</evidence>
<name>A0ACC3SGP5_9PEZI</name>
<organism evidence="1 2">
    <name type="scientific">Zalaria obscura</name>
    <dbReference type="NCBI Taxonomy" id="2024903"/>
    <lineage>
        <taxon>Eukaryota</taxon>
        <taxon>Fungi</taxon>
        <taxon>Dikarya</taxon>
        <taxon>Ascomycota</taxon>
        <taxon>Pezizomycotina</taxon>
        <taxon>Dothideomycetes</taxon>
        <taxon>Dothideomycetidae</taxon>
        <taxon>Dothideales</taxon>
        <taxon>Zalariaceae</taxon>
        <taxon>Zalaria</taxon>
    </lineage>
</organism>
<dbReference type="EMBL" id="JAMKPW020000011">
    <property type="protein sequence ID" value="KAK8213423.1"/>
    <property type="molecule type" value="Genomic_DNA"/>
</dbReference>
<dbReference type="Proteomes" id="UP001320706">
    <property type="component" value="Unassembled WGS sequence"/>
</dbReference>
<comment type="caution">
    <text evidence="1">The sequence shown here is derived from an EMBL/GenBank/DDBJ whole genome shotgun (WGS) entry which is preliminary data.</text>
</comment>
<reference evidence="1" key="1">
    <citation type="submission" date="2024-02" db="EMBL/GenBank/DDBJ databases">
        <title>Metagenome Assembled Genome of Zalaria obscura JY119.</title>
        <authorList>
            <person name="Vighnesh L."/>
            <person name="Jagadeeshwari U."/>
            <person name="Venkata Ramana C."/>
            <person name="Sasikala C."/>
        </authorList>
    </citation>
    <scope>NUCLEOTIDE SEQUENCE</scope>
    <source>
        <strain evidence="1">JY119</strain>
    </source>
</reference>
<keyword evidence="2" id="KW-1185">Reference proteome</keyword>
<protein>
    <submittedName>
        <fullName evidence="1">Ribosome biogenesis protein</fullName>
    </submittedName>
</protein>
<evidence type="ECO:0000313" key="1">
    <source>
        <dbReference type="EMBL" id="KAK8213423.1"/>
    </source>
</evidence>
<proteinExistence type="predicted"/>
<gene>
    <name evidence="1" type="primary">NSA2</name>
    <name evidence="1" type="ORF">M8818_002722</name>
</gene>
<sequence>MPQNEYIERFQKQHGRRLDYEERKRKRIAREGHNASEKAQNLRGLRAKLYQQKRHKEKIQMKKQIKAHEERNVKSSEPAAPSDTPLPAYLLDRSNQTNAKALSSAIKNKRAEKAAKFSVPLPKVRGISEEEMFKVVKTGKKTAKKSWKRMITKPTFVGPDFTRRPVKYERFIRPMGLRYKKANVSHATVLFFLGLYLHRSQVTHPELGVTVQLPIISVKKNPQNPMYTQLGVLTKGTIIEVNVSELGLVTAGGKVVWGRWAQITNNCENDGCVNAQLRVYQQRPSKPKREIMAM</sequence>